<accession>A0ACC2GEU4</accession>
<comment type="caution">
    <text evidence="1">The sequence shown here is derived from an EMBL/GenBank/DDBJ whole genome shotgun (WGS) entry which is preliminary data.</text>
</comment>
<proteinExistence type="predicted"/>
<reference evidence="1" key="1">
    <citation type="submission" date="2021-05" db="EMBL/GenBank/DDBJ databases">
        <authorList>
            <person name="Pan Q."/>
            <person name="Jouanno E."/>
            <person name="Zahm M."/>
            <person name="Klopp C."/>
            <person name="Cabau C."/>
            <person name="Louis A."/>
            <person name="Berthelot C."/>
            <person name="Parey E."/>
            <person name="Roest Crollius H."/>
            <person name="Montfort J."/>
            <person name="Robinson-Rechavi M."/>
            <person name="Bouchez O."/>
            <person name="Lampietro C."/>
            <person name="Lopez Roques C."/>
            <person name="Donnadieu C."/>
            <person name="Postlethwait J."/>
            <person name="Bobe J."/>
            <person name="Dillon D."/>
            <person name="Chandos A."/>
            <person name="von Hippel F."/>
            <person name="Guiguen Y."/>
        </authorList>
    </citation>
    <scope>NUCLEOTIDE SEQUENCE</scope>
    <source>
        <strain evidence="1">YG-Jan2019</strain>
    </source>
</reference>
<dbReference type="EMBL" id="CM055741">
    <property type="protein sequence ID" value="KAJ8002162.1"/>
    <property type="molecule type" value="Genomic_DNA"/>
</dbReference>
<dbReference type="Proteomes" id="UP001157502">
    <property type="component" value="Chromosome 14"/>
</dbReference>
<evidence type="ECO:0000313" key="2">
    <source>
        <dbReference type="Proteomes" id="UP001157502"/>
    </source>
</evidence>
<protein>
    <submittedName>
        <fullName evidence="1">Uncharacterized protein</fullName>
    </submittedName>
</protein>
<gene>
    <name evidence="1" type="ORF">DPEC_G00176960</name>
</gene>
<evidence type="ECO:0000313" key="1">
    <source>
        <dbReference type="EMBL" id="KAJ8002162.1"/>
    </source>
</evidence>
<name>A0ACC2GEU4_DALPE</name>
<keyword evidence="2" id="KW-1185">Reference proteome</keyword>
<sequence>MGGLWGILGELGHLPLPPPACLLYGSPSCLGNFPRHYVMLWGWSLHLTLCHVLLRGKHLLQPSPLLPVLPRQLVKESKCCGHTLHLDPHLMSYYWT</sequence>
<organism evidence="1 2">
    <name type="scientific">Dallia pectoralis</name>
    <name type="common">Alaska blackfish</name>
    <dbReference type="NCBI Taxonomy" id="75939"/>
    <lineage>
        <taxon>Eukaryota</taxon>
        <taxon>Metazoa</taxon>
        <taxon>Chordata</taxon>
        <taxon>Craniata</taxon>
        <taxon>Vertebrata</taxon>
        <taxon>Euteleostomi</taxon>
        <taxon>Actinopterygii</taxon>
        <taxon>Neopterygii</taxon>
        <taxon>Teleostei</taxon>
        <taxon>Protacanthopterygii</taxon>
        <taxon>Esociformes</taxon>
        <taxon>Umbridae</taxon>
        <taxon>Dallia</taxon>
    </lineage>
</organism>